<protein>
    <submittedName>
        <fullName evidence="2">Uncharacterized protein</fullName>
    </submittedName>
</protein>
<sequence>MEEGLLLVIFAMVFFLLTGVFGGIGIYYALHNNKKRAIWNLVIGFICIITFIIFSFLGAMQ</sequence>
<feature type="transmembrane region" description="Helical" evidence="1">
    <location>
        <begin position="6"/>
        <end position="30"/>
    </location>
</feature>
<evidence type="ECO:0000256" key="1">
    <source>
        <dbReference type="SAM" id="Phobius"/>
    </source>
</evidence>
<feature type="transmembrane region" description="Helical" evidence="1">
    <location>
        <begin position="37"/>
        <end position="60"/>
    </location>
</feature>
<keyword evidence="1" id="KW-0812">Transmembrane</keyword>
<name>A0AB39BTE2_9BACI</name>
<gene>
    <name evidence="2" type="ORF">AB3N04_01710</name>
</gene>
<dbReference type="AlphaFoldDB" id="A0AB39BTE2"/>
<proteinExistence type="predicted"/>
<evidence type="ECO:0000313" key="2">
    <source>
        <dbReference type="EMBL" id="XDI37052.1"/>
    </source>
</evidence>
<organism evidence="2">
    <name type="scientific">Alkalihalophilus sp. As8PL</name>
    <dbReference type="NCBI Taxonomy" id="3237103"/>
    <lineage>
        <taxon>Bacteria</taxon>
        <taxon>Bacillati</taxon>
        <taxon>Bacillota</taxon>
        <taxon>Bacilli</taxon>
        <taxon>Bacillales</taxon>
        <taxon>Bacillaceae</taxon>
        <taxon>Alkalihalophilus</taxon>
    </lineage>
</organism>
<keyword evidence="1" id="KW-1133">Transmembrane helix</keyword>
<dbReference type="RefSeq" id="WP_317120848.1">
    <property type="nucleotide sequence ID" value="NZ_CP162551.1"/>
</dbReference>
<reference evidence="2" key="1">
    <citation type="submission" date="2024-07" db="EMBL/GenBank/DDBJ databases">
        <title>Identification and characteristics of an arsenic-resistant bacterial isolate, which belongs to a novel species.</title>
        <authorList>
            <person name="Juszczyk A."/>
            <person name="Kowalczyk A."/>
            <person name="Was K."/>
            <person name="Kosowicz W."/>
            <person name="Budzyn A."/>
            <person name="Latowski D."/>
        </authorList>
    </citation>
    <scope>NUCLEOTIDE SEQUENCE</scope>
    <source>
        <strain evidence="2">As8PL</strain>
    </source>
</reference>
<dbReference type="EMBL" id="CP162551">
    <property type="protein sequence ID" value="XDI37052.1"/>
    <property type="molecule type" value="Genomic_DNA"/>
</dbReference>
<accession>A0AB39BTE2</accession>
<keyword evidence="1" id="KW-0472">Membrane</keyword>